<evidence type="ECO:0000256" key="1">
    <source>
        <dbReference type="ARBA" id="ARBA00023002"/>
    </source>
</evidence>
<dbReference type="AlphaFoldDB" id="A0A8J3QXR4"/>
<sequence>MTVVLDEKTRKLLDDKNFGIVATLGPDGAPHSAVVWVAREEDTVLFSTLDTRQKARNLARDSRISVSVFAADNPYQSVEIRGVAELVDDPEKSLPMRLSRKYLGIDPPAESPDERRLIVRIHPTKVISFSA</sequence>
<gene>
    <name evidence="3" type="ORF">Raf01_62540</name>
</gene>
<comment type="caution">
    <text evidence="3">The sequence shown here is derived from an EMBL/GenBank/DDBJ whole genome shotgun (WGS) entry which is preliminary data.</text>
</comment>
<dbReference type="Proteomes" id="UP000642748">
    <property type="component" value="Unassembled WGS sequence"/>
</dbReference>
<dbReference type="InterPro" id="IPR019920">
    <property type="entry name" value="F420-binding_dom_put"/>
</dbReference>
<dbReference type="SUPFAM" id="SSF50475">
    <property type="entry name" value="FMN-binding split barrel"/>
    <property type="match status" value="1"/>
</dbReference>
<dbReference type="InterPro" id="IPR011576">
    <property type="entry name" value="Pyridox_Oxase_N"/>
</dbReference>
<dbReference type="RefSeq" id="WP_203921618.1">
    <property type="nucleotide sequence ID" value="NZ_BONZ01000062.1"/>
</dbReference>
<dbReference type="PANTHER" id="PTHR35176">
    <property type="entry name" value="HEME OXYGENASE HI_0854-RELATED"/>
    <property type="match status" value="1"/>
</dbReference>
<keyword evidence="4" id="KW-1185">Reference proteome</keyword>
<dbReference type="InterPro" id="IPR012349">
    <property type="entry name" value="Split_barrel_FMN-bd"/>
</dbReference>
<proteinExistence type="predicted"/>
<reference evidence="3" key="1">
    <citation type="submission" date="2021-01" db="EMBL/GenBank/DDBJ databases">
        <title>Whole genome shotgun sequence of Rugosimonospora africana NBRC 104875.</title>
        <authorList>
            <person name="Komaki H."/>
            <person name="Tamura T."/>
        </authorList>
    </citation>
    <scope>NUCLEOTIDE SEQUENCE</scope>
    <source>
        <strain evidence="3">NBRC 104875</strain>
    </source>
</reference>
<evidence type="ECO:0000313" key="3">
    <source>
        <dbReference type="EMBL" id="GIH18082.1"/>
    </source>
</evidence>
<organism evidence="3 4">
    <name type="scientific">Rugosimonospora africana</name>
    <dbReference type="NCBI Taxonomy" id="556532"/>
    <lineage>
        <taxon>Bacteria</taxon>
        <taxon>Bacillati</taxon>
        <taxon>Actinomycetota</taxon>
        <taxon>Actinomycetes</taxon>
        <taxon>Micromonosporales</taxon>
        <taxon>Micromonosporaceae</taxon>
        <taxon>Rugosimonospora</taxon>
    </lineage>
</organism>
<evidence type="ECO:0000313" key="4">
    <source>
        <dbReference type="Proteomes" id="UP000642748"/>
    </source>
</evidence>
<dbReference type="GO" id="GO:0070967">
    <property type="term" value="F:coenzyme F420 binding"/>
    <property type="evidence" value="ECO:0007669"/>
    <property type="project" value="TreeGrafter"/>
</dbReference>
<dbReference type="EMBL" id="BONZ01000062">
    <property type="protein sequence ID" value="GIH18082.1"/>
    <property type="molecule type" value="Genomic_DNA"/>
</dbReference>
<dbReference type="InterPro" id="IPR052019">
    <property type="entry name" value="F420H2_bilvrd_red/Heme_oxyg"/>
</dbReference>
<dbReference type="PANTHER" id="PTHR35176:SF6">
    <property type="entry name" value="HEME OXYGENASE HI_0854-RELATED"/>
    <property type="match status" value="1"/>
</dbReference>
<dbReference type="GO" id="GO:0005829">
    <property type="term" value="C:cytosol"/>
    <property type="evidence" value="ECO:0007669"/>
    <property type="project" value="TreeGrafter"/>
</dbReference>
<dbReference type="Gene3D" id="2.30.110.10">
    <property type="entry name" value="Electron Transport, Fmn-binding Protein, Chain A"/>
    <property type="match status" value="1"/>
</dbReference>
<dbReference type="NCBIfam" id="TIGR03618">
    <property type="entry name" value="Rv1155_F420"/>
    <property type="match status" value="1"/>
</dbReference>
<keyword evidence="1" id="KW-0560">Oxidoreductase</keyword>
<feature type="domain" description="Pyridoxamine 5'-phosphate oxidase N-terminal" evidence="2">
    <location>
        <begin position="5"/>
        <end position="127"/>
    </location>
</feature>
<dbReference type="GO" id="GO:0016627">
    <property type="term" value="F:oxidoreductase activity, acting on the CH-CH group of donors"/>
    <property type="evidence" value="ECO:0007669"/>
    <property type="project" value="TreeGrafter"/>
</dbReference>
<dbReference type="Pfam" id="PF01243">
    <property type="entry name" value="PNPOx_N"/>
    <property type="match status" value="1"/>
</dbReference>
<evidence type="ECO:0000259" key="2">
    <source>
        <dbReference type="Pfam" id="PF01243"/>
    </source>
</evidence>
<name>A0A8J3QXR4_9ACTN</name>
<protein>
    <submittedName>
        <fullName evidence="3">PPOX class F420-dependent enzyme</fullName>
    </submittedName>
</protein>
<accession>A0A8J3QXR4</accession>